<gene>
    <name evidence="1" type="ORF">CCO02nite_20430</name>
</gene>
<proteinExistence type="predicted"/>
<reference evidence="1 2" key="1">
    <citation type="submission" date="2019-07" db="EMBL/GenBank/DDBJ databases">
        <title>Whole genome shotgun sequence of Cellulomonas composti NBRC 100758.</title>
        <authorList>
            <person name="Hosoyama A."/>
            <person name="Uohara A."/>
            <person name="Ohji S."/>
            <person name="Ichikawa N."/>
        </authorList>
    </citation>
    <scope>NUCLEOTIDE SEQUENCE [LARGE SCALE GENOMIC DNA]</scope>
    <source>
        <strain evidence="1 2">NBRC 100758</strain>
    </source>
</reference>
<accession>A0A511JBL9</accession>
<dbReference type="EMBL" id="BJWG01000008">
    <property type="protein sequence ID" value="GEL95385.1"/>
    <property type="molecule type" value="Genomic_DNA"/>
</dbReference>
<organism evidence="1 2">
    <name type="scientific">Cellulomonas composti</name>
    <dbReference type="NCBI Taxonomy" id="266130"/>
    <lineage>
        <taxon>Bacteria</taxon>
        <taxon>Bacillati</taxon>
        <taxon>Actinomycetota</taxon>
        <taxon>Actinomycetes</taxon>
        <taxon>Micrococcales</taxon>
        <taxon>Cellulomonadaceae</taxon>
        <taxon>Cellulomonas</taxon>
    </lineage>
</organism>
<protein>
    <submittedName>
        <fullName evidence="1">Uncharacterized protein</fullName>
    </submittedName>
</protein>
<evidence type="ECO:0000313" key="2">
    <source>
        <dbReference type="Proteomes" id="UP000321720"/>
    </source>
</evidence>
<name>A0A511JBL9_9CELL</name>
<comment type="caution">
    <text evidence="1">The sequence shown here is derived from an EMBL/GenBank/DDBJ whole genome shotgun (WGS) entry which is preliminary data.</text>
</comment>
<dbReference type="RefSeq" id="WP_146843023.1">
    <property type="nucleotide sequence ID" value="NZ_BJWG01000008.1"/>
</dbReference>
<dbReference type="AlphaFoldDB" id="A0A511JBL9"/>
<dbReference type="Proteomes" id="UP000321720">
    <property type="component" value="Unassembled WGS sequence"/>
</dbReference>
<evidence type="ECO:0000313" key="1">
    <source>
        <dbReference type="EMBL" id="GEL95385.1"/>
    </source>
</evidence>
<sequence length="120" mass="13304">MTAPTLTREEVIEDCTFLALNGVGIYEAAHRTGRTTEALEVLLRRANRLDLLHTLRAQETSPVDTWAGRVGHELAWSSTALGRHVLARAEEHRRAAADRHDDSPATTERRRLVLLTGGIS</sequence>
<keyword evidence="2" id="KW-1185">Reference proteome</keyword>